<evidence type="ECO:0000256" key="10">
    <source>
        <dbReference type="SAM" id="Phobius"/>
    </source>
</evidence>
<evidence type="ECO:0000256" key="4">
    <source>
        <dbReference type="ARBA" id="ARBA00022643"/>
    </source>
</evidence>
<organism evidence="11">
    <name type="scientific">marine sediment metagenome</name>
    <dbReference type="NCBI Taxonomy" id="412755"/>
    <lineage>
        <taxon>unclassified sequences</taxon>
        <taxon>metagenomes</taxon>
        <taxon>ecological metagenomes</taxon>
    </lineage>
</organism>
<keyword evidence="9 10" id="KW-0472">Membrane</keyword>
<keyword evidence="5 10" id="KW-0812">Transmembrane</keyword>
<evidence type="ECO:0008006" key="12">
    <source>
        <dbReference type="Google" id="ProtNLM"/>
    </source>
</evidence>
<evidence type="ECO:0000256" key="9">
    <source>
        <dbReference type="ARBA" id="ARBA00023136"/>
    </source>
</evidence>
<keyword evidence="3" id="KW-0285">Flavoprotein</keyword>
<keyword evidence="6" id="KW-1278">Translocase</keyword>
<dbReference type="NCBIfam" id="TIGR01946">
    <property type="entry name" value="rnfD"/>
    <property type="match status" value="1"/>
</dbReference>
<dbReference type="InterPro" id="IPR004338">
    <property type="entry name" value="NqrB/RnfD"/>
</dbReference>
<keyword evidence="4" id="KW-0288">FMN</keyword>
<gene>
    <name evidence="11" type="ORF">S06H3_14141</name>
</gene>
<evidence type="ECO:0000256" key="2">
    <source>
        <dbReference type="ARBA" id="ARBA00022553"/>
    </source>
</evidence>
<keyword evidence="8 10" id="KW-1133">Transmembrane helix</keyword>
<evidence type="ECO:0000313" key="11">
    <source>
        <dbReference type="EMBL" id="GAI17843.1"/>
    </source>
</evidence>
<dbReference type="InterPro" id="IPR011303">
    <property type="entry name" value="RnfD_bac"/>
</dbReference>
<evidence type="ECO:0000256" key="1">
    <source>
        <dbReference type="ARBA" id="ARBA00022448"/>
    </source>
</evidence>
<name>X1LFF5_9ZZZZ</name>
<dbReference type="GO" id="GO:0055085">
    <property type="term" value="P:transmembrane transport"/>
    <property type="evidence" value="ECO:0007669"/>
    <property type="project" value="InterPro"/>
</dbReference>
<evidence type="ECO:0000256" key="6">
    <source>
        <dbReference type="ARBA" id="ARBA00022967"/>
    </source>
</evidence>
<proteinExistence type="predicted"/>
<protein>
    <recommendedName>
        <fullName evidence="12">Electron transport complex subunit RsxD</fullName>
    </recommendedName>
</protein>
<feature type="transmembrane region" description="Helical" evidence="10">
    <location>
        <begin position="72"/>
        <end position="89"/>
    </location>
</feature>
<feature type="transmembrane region" description="Helical" evidence="10">
    <location>
        <begin position="39"/>
        <end position="60"/>
    </location>
</feature>
<sequence>MPERKFLVSPGPHIWWGYSVSKIMYIVVLALMFPTAAGVYFFGYHALSVIAVSIAAAVLAEYTVKKLRKRAFVMDGSAVVTGLLLALILPPTIPLWMAAVGSVFSIAIVKEAFGGLGHNIFNPALGGRAFLAACFSVKMTTWVLPMGFGADAVTRATPLSSSFIWEGDKLSLYRDLFLGNIGGSIGETSALLILAGGILLLALGIISWRIPVAYIGTVALFTLALGQDAIFHILAGGLMLGAFFMATDYVTSPITARGENLHLRLRKRLRSQGVSSFPWRLLE</sequence>
<evidence type="ECO:0000256" key="3">
    <source>
        <dbReference type="ARBA" id="ARBA00022630"/>
    </source>
</evidence>
<accession>X1LFF5</accession>
<keyword evidence="7" id="KW-0249">Electron transport</keyword>
<comment type="caution">
    <text evidence="11">The sequence shown here is derived from an EMBL/GenBank/DDBJ whole genome shotgun (WGS) entry which is preliminary data.</text>
</comment>
<dbReference type="GO" id="GO:0005886">
    <property type="term" value="C:plasma membrane"/>
    <property type="evidence" value="ECO:0007669"/>
    <property type="project" value="TreeGrafter"/>
</dbReference>
<evidence type="ECO:0000256" key="7">
    <source>
        <dbReference type="ARBA" id="ARBA00022982"/>
    </source>
</evidence>
<keyword evidence="2" id="KW-0597">Phosphoprotein</keyword>
<feature type="transmembrane region" description="Helical" evidence="10">
    <location>
        <begin position="190"/>
        <end position="210"/>
    </location>
</feature>
<evidence type="ECO:0000256" key="8">
    <source>
        <dbReference type="ARBA" id="ARBA00022989"/>
    </source>
</evidence>
<keyword evidence="1" id="KW-0813">Transport</keyword>
<dbReference type="EMBL" id="BARV01006911">
    <property type="protein sequence ID" value="GAI17843.1"/>
    <property type="molecule type" value="Genomic_DNA"/>
</dbReference>
<feature type="transmembrane region" description="Helical" evidence="10">
    <location>
        <begin position="95"/>
        <end position="113"/>
    </location>
</feature>
<dbReference type="PANTHER" id="PTHR30578">
    <property type="entry name" value="ELECTRON TRANSPORT COMPLEX PROTEIN RNFD"/>
    <property type="match status" value="1"/>
</dbReference>
<evidence type="ECO:0000256" key="5">
    <source>
        <dbReference type="ARBA" id="ARBA00022692"/>
    </source>
</evidence>
<reference evidence="11" key="1">
    <citation type="journal article" date="2014" name="Front. Microbiol.">
        <title>High frequency of phylogenetically diverse reductive dehalogenase-homologous genes in deep subseafloor sedimentary metagenomes.</title>
        <authorList>
            <person name="Kawai M."/>
            <person name="Futagami T."/>
            <person name="Toyoda A."/>
            <person name="Takaki Y."/>
            <person name="Nishi S."/>
            <person name="Hori S."/>
            <person name="Arai W."/>
            <person name="Tsubouchi T."/>
            <person name="Morono Y."/>
            <person name="Uchiyama I."/>
            <person name="Ito T."/>
            <person name="Fujiyama A."/>
            <person name="Inagaki F."/>
            <person name="Takami H."/>
        </authorList>
    </citation>
    <scope>NUCLEOTIDE SEQUENCE</scope>
    <source>
        <strain evidence="11">Expedition CK06-06</strain>
    </source>
</reference>
<dbReference type="GO" id="GO:0022900">
    <property type="term" value="P:electron transport chain"/>
    <property type="evidence" value="ECO:0007669"/>
    <property type="project" value="InterPro"/>
</dbReference>
<dbReference type="Pfam" id="PF03116">
    <property type="entry name" value="NQR2_RnfD_RnfE"/>
    <property type="match status" value="1"/>
</dbReference>
<dbReference type="PANTHER" id="PTHR30578:SF0">
    <property type="entry name" value="ION-TRANSLOCATING OXIDOREDUCTASE COMPLEX SUBUNIT D"/>
    <property type="match status" value="1"/>
</dbReference>
<feature type="transmembrane region" description="Helical" evidence="10">
    <location>
        <begin position="12"/>
        <end position="33"/>
    </location>
</feature>
<dbReference type="AlphaFoldDB" id="X1LFF5"/>